<dbReference type="Gene3D" id="3.40.250.10">
    <property type="entry name" value="Rhodanese-like domain"/>
    <property type="match status" value="1"/>
</dbReference>
<dbReference type="Pfam" id="PF01206">
    <property type="entry name" value="TusA"/>
    <property type="match status" value="1"/>
</dbReference>
<comment type="similarity">
    <text evidence="1">Belongs to the sulfur carrier protein TusA family.</text>
</comment>
<dbReference type="PROSITE" id="PS01148">
    <property type="entry name" value="UPF0033"/>
    <property type="match status" value="1"/>
</dbReference>
<reference evidence="3 5" key="1">
    <citation type="submission" date="2020-12" db="EMBL/GenBank/DDBJ databases">
        <title>strain FJAT-54423T represents a novel species of the genus Brevibacillus.</title>
        <authorList>
            <person name="Tang R."/>
        </authorList>
    </citation>
    <scope>NUCLEOTIDE SEQUENCE [LARGE SCALE GENOMIC DNA]</scope>
    <source>
        <strain evidence="3 5">FJAT-54423</strain>
    </source>
</reference>
<dbReference type="Proteomes" id="UP000595847">
    <property type="component" value="Chromosome"/>
</dbReference>
<dbReference type="AlphaFoldDB" id="A0A7T5JNB1"/>
<dbReference type="PANTHER" id="PTHR33279">
    <property type="entry name" value="SULFUR CARRIER PROTEIN YEDF-RELATED"/>
    <property type="match status" value="1"/>
</dbReference>
<dbReference type="InterPro" id="IPR036873">
    <property type="entry name" value="Rhodanese-like_dom_sf"/>
</dbReference>
<organism evidence="3 5">
    <name type="scientific">Brevibacillus composti</name>
    <dbReference type="NCBI Taxonomy" id="2796470"/>
    <lineage>
        <taxon>Bacteria</taxon>
        <taxon>Bacillati</taxon>
        <taxon>Bacillota</taxon>
        <taxon>Bacilli</taxon>
        <taxon>Bacillales</taxon>
        <taxon>Paenibacillaceae</taxon>
        <taxon>Brevibacillus</taxon>
    </lineage>
</organism>
<dbReference type="Pfam" id="PF00581">
    <property type="entry name" value="Rhodanese"/>
    <property type="match status" value="1"/>
</dbReference>
<evidence type="ECO:0000313" key="5">
    <source>
        <dbReference type="Proteomes" id="UP000595847"/>
    </source>
</evidence>
<gene>
    <name evidence="3" type="ORF">JD108_19395</name>
    <name evidence="4" type="ORF">KDJ56_19330</name>
</gene>
<dbReference type="EMBL" id="CP073708">
    <property type="protein sequence ID" value="QUO41078.1"/>
    <property type="molecule type" value="Genomic_DNA"/>
</dbReference>
<dbReference type="SUPFAM" id="SSF52821">
    <property type="entry name" value="Rhodanese/Cell cycle control phosphatase"/>
    <property type="match status" value="1"/>
</dbReference>
<evidence type="ECO:0000313" key="3">
    <source>
        <dbReference type="EMBL" id="QQE73994.1"/>
    </source>
</evidence>
<dbReference type="GO" id="GO:0016740">
    <property type="term" value="F:transferase activity"/>
    <property type="evidence" value="ECO:0007669"/>
    <property type="project" value="UniProtKB-KW"/>
</dbReference>
<dbReference type="Proteomes" id="UP000677234">
    <property type="component" value="Chromosome"/>
</dbReference>
<evidence type="ECO:0000313" key="6">
    <source>
        <dbReference type="Proteomes" id="UP000677234"/>
    </source>
</evidence>
<evidence type="ECO:0000259" key="2">
    <source>
        <dbReference type="PROSITE" id="PS50206"/>
    </source>
</evidence>
<name>A0A7T5JNB1_9BACL</name>
<accession>A0A7T5JNB1</accession>
<dbReference type="KEGG" id="bcop:JD108_19395"/>
<proteinExistence type="inferred from homology"/>
<dbReference type="RefSeq" id="WP_198827587.1">
    <property type="nucleotide sequence ID" value="NZ_CP066308.1"/>
</dbReference>
<dbReference type="SMART" id="SM00450">
    <property type="entry name" value="RHOD"/>
    <property type="match status" value="1"/>
</dbReference>
<dbReference type="CDD" id="cd00158">
    <property type="entry name" value="RHOD"/>
    <property type="match status" value="1"/>
</dbReference>
<dbReference type="InterPro" id="IPR001455">
    <property type="entry name" value="TusA-like"/>
</dbReference>
<reference evidence="4" key="2">
    <citation type="submission" date="2021-04" db="EMBL/GenBank/DDBJ databases">
        <title>Brevibacillus composti FJAT-54423, complete genome.</title>
        <authorList>
            <person name="Tang R."/>
        </authorList>
    </citation>
    <scope>NUCLEOTIDE SEQUENCE</scope>
    <source>
        <strain evidence="4">FJAT-54424</strain>
    </source>
</reference>
<dbReference type="InterPro" id="IPR036868">
    <property type="entry name" value="TusA-like_sf"/>
</dbReference>
<dbReference type="Gene3D" id="3.30.110.40">
    <property type="entry name" value="TusA-like domain"/>
    <property type="match status" value="1"/>
</dbReference>
<dbReference type="PANTHER" id="PTHR33279:SF6">
    <property type="entry name" value="SULFUR CARRIER PROTEIN YEDF-RELATED"/>
    <property type="match status" value="1"/>
</dbReference>
<sequence>MTAVIQTNRVVDCEGLACPMPVVKTKKAMEEIQSGEVLEVRATDKGSVADLQSWANRTGHQYIGLKEEDGVFRHFLRKASEHETKRETKYPHVVSNEELADKLASGEKINVLDVREPAEYSFERIPGAISVPMGELEEKLKQLQPDQEYYVVCRTGTRSDMACQLLSERGFSKVKNVVPGMSGWQGATERDE</sequence>
<keyword evidence="3" id="KW-0808">Transferase</keyword>
<dbReference type="InterPro" id="IPR001763">
    <property type="entry name" value="Rhodanese-like_dom"/>
</dbReference>
<dbReference type="SUPFAM" id="SSF64307">
    <property type="entry name" value="SirA-like"/>
    <property type="match status" value="1"/>
</dbReference>
<protein>
    <submittedName>
        <fullName evidence="3">Sulfurtransferase TusA family protein</fullName>
    </submittedName>
</protein>
<dbReference type="EMBL" id="CP066308">
    <property type="protein sequence ID" value="QQE73994.1"/>
    <property type="molecule type" value="Genomic_DNA"/>
</dbReference>
<feature type="domain" description="Rhodanese" evidence="2">
    <location>
        <begin position="105"/>
        <end position="189"/>
    </location>
</feature>
<keyword evidence="6" id="KW-1185">Reference proteome</keyword>
<evidence type="ECO:0000313" key="4">
    <source>
        <dbReference type="EMBL" id="QUO41078.1"/>
    </source>
</evidence>
<dbReference type="PROSITE" id="PS50206">
    <property type="entry name" value="RHODANESE_3"/>
    <property type="match status" value="1"/>
</dbReference>
<evidence type="ECO:0000256" key="1">
    <source>
        <dbReference type="ARBA" id="ARBA00008984"/>
    </source>
</evidence>
<dbReference type="CDD" id="cd00291">
    <property type="entry name" value="SirA_YedF_YeeD"/>
    <property type="match status" value="1"/>
</dbReference>